<dbReference type="PANTHER" id="PTHR39136">
    <property type="entry name" value="ALTERED INHERITANCE OF MITOCHONDRIA PROTEIN 11"/>
    <property type="match status" value="1"/>
</dbReference>
<dbReference type="GO" id="GO:0005739">
    <property type="term" value="C:mitochondrion"/>
    <property type="evidence" value="ECO:0007669"/>
    <property type="project" value="TreeGrafter"/>
</dbReference>
<dbReference type="InterPro" id="IPR038814">
    <property type="entry name" value="AIM11"/>
</dbReference>
<feature type="region of interest" description="Disordered" evidence="5">
    <location>
        <begin position="87"/>
        <end position="106"/>
    </location>
</feature>
<evidence type="ECO:0000256" key="2">
    <source>
        <dbReference type="ARBA" id="ARBA00022989"/>
    </source>
</evidence>
<gene>
    <name evidence="4" type="primary">AIM11</name>
    <name evidence="6" type="ORF">LTR97_011288</name>
</gene>
<proteinExistence type="inferred from homology"/>
<keyword evidence="1" id="KW-0812">Transmembrane</keyword>
<comment type="subcellular location">
    <subcellularLocation>
        <location evidence="4">Membrane</location>
        <topology evidence="4">Multi-pass membrane protein</topology>
    </subcellularLocation>
</comment>
<evidence type="ECO:0000256" key="4">
    <source>
        <dbReference type="RuleBase" id="RU367098"/>
    </source>
</evidence>
<protein>
    <recommendedName>
        <fullName evidence="4">Altered inheritance of mitochondria protein 11</fullName>
    </recommendedName>
</protein>
<evidence type="ECO:0000313" key="7">
    <source>
        <dbReference type="Proteomes" id="UP001310594"/>
    </source>
</evidence>
<feature type="region of interest" description="Disordered" evidence="5">
    <location>
        <begin position="14"/>
        <end position="53"/>
    </location>
</feature>
<sequence>MSSLWDYLAPGDLRARNQSTLPSPPPLTPTSPEEDVATQNARHIPPPERLSRNARRVRQDSLLYGGLLFTGLSILVTRRSLKRKTLPFPSLQTPNQTPGVVKPGAKPEPLQKGDGAFDAAEALGLATLNTCSIALLAAGVVGKWFDIADIEDLRDGVRKGVGFDVYGGDSEADKEMEGWIADVLSRKDGEGGIQESIALKLKELEEIERKKGGKR</sequence>
<comment type="similarity">
    <text evidence="4">Belongs to the AIM11 family.</text>
</comment>
<dbReference type="AlphaFoldDB" id="A0AAN7ZR60"/>
<name>A0AAN7ZR60_9PEZI</name>
<reference evidence="6" key="1">
    <citation type="submission" date="2023-08" db="EMBL/GenBank/DDBJ databases">
        <title>Black Yeasts Isolated from many extreme environments.</title>
        <authorList>
            <person name="Coleine C."/>
            <person name="Stajich J.E."/>
            <person name="Selbmann L."/>
        </authorList>
    </citation>
    <scope>NUCLEOTIDE SEQUENCE</scope>
    <source>
        <strain evidence="6">CCFEE 5810</strain>
    </source>
</reference>
<keyword evidence="3" id="KW-0472">Membrane</keyword>
<evidence type="ECO:0000256" key="1">
    <source>
        <dbReference type="ARBA" id="ARBA00022692"/>
    </source>
</evidence>
<dbReference type="Proteomes" id="UP001310594">
    <property type="component" value="Unassembled WGS sequence"/>
</dbReference>
<dbReference type="PANTHER" id="PTHR39136:SF1">
    <property type="entry name" value="ALTERED INHERITANCE OF MITOCHONDRIA PROTEIN 11"/>
    <property type="match status" value="1"/>
</dbReference>
<evidence type="ECO:0000256" key="5">
    <source>
        <dbReference type="SAM" id="MobiDB-lite"/>
    </source>
</evidence>
<evidence type="ECO:0000313" key="6">
    <source>
        <dbReference type="EMBL" id="KAK5692114.1"/>
    </source>
</evidence>
<comment type="caution">
    <text evidence="6">The sequence shown here is derived from an EMBL/GenBank/DDBJ whole genome shotgun (WGS) entry which is preliminary data.</text>
</comment>
<organism evidence="6 7">
    <name type="scientific">Elasticomyces elasticus</name>
    <dbReference type="NCBI Taxonomy" id="574655"/>
    <lineage>
        <taxon>Eukaryota</taxon>
        <taxon>Fungi</taxon>
        <taxon>Dikarya</taxon>
        <taxon>Ascomycota</taxon>
        <taxon>Pezizomycotina</taxon>
        <taxon>Dothideomycetes</taxon>
        <taxon>Dothideomycetidae</taxon>
        <taxon>Mycosphaerellales</taxon>
        <taxon>Teratosphaeriaceae</taxon>
        <taxon>Elasticomyces</taxon>
    </lineage>
</organism>
<keyword evidence="2" id="KW-1133">Transmembrane helix</keyword>
<dbReference type="GO" id="GO:0016020">
    <property type="term" value="C:membrane"/>
    <property type="evidence" value="ECO:0007669"/>
    <property type="project" value="UniProtKB-SubCell"/>
</dbReference>
<accession>A0AAN7ZR60</accession>
<evidence type="ECO:0000256" key="3">
    <source>
        <dbReference type="ARBA" id="ARBA00023136"/>
    </source>
</evidence>
<dbReference type="EMBL" id="JAVRQU010000020">
    <property type="protein sequence ID" value="KAK5692114.1"/>
    <property type="molecule type" value="Genomic_DNA"/>
</dbReference>